<dbReference type="STRING" id="1555112.LIP_0383"/>
<keyword evidence="4" id="KW-1185">Reference proteome</keyword>
<dbReference type="Gene3D" id="3.40.50.300">
    <property type="entry name" value="P-loop containing nucleotide triphosphate hydrolases"/>
    <property type="match status" value="1"/>
</dbReference>
<reference evidence="4" key="1">
    <citation type="submission" date="2015-07" db="EMBL/GenBank/DDBJ databases">
        <title>Complete genome sequence and phylogenetic analysis of Limnochorda pilosa.</title>
        <authorList>
            <person name="Watanabe M."/>
            <person name="Kojima H."/>
            <person name="Fukui M."/>
        </authorList>
    </citation>
    <scope>NUCLEOTIDE SEQUENCE [LARGE SCALE GENOMIC DNA]</scope>
    <source>
        <strain evidence="4">HC45</strain>
    </source>
</reference>
<dbReference type="InterPro" id="IPR003593">
    <property type="entry name" value="AAA+_ATPase"/>
</dbReference>
<evidence type="ECO:0000259" key="2">
    <source>
        <dbReference type="SMART" id="SM00382"/>
    </source>
</evidence>
<dbReference type="RefSeq" id="WP_068133562.1">
    <property type="nucleotide sequence ID" value="NZ_AP014924.1"/>
</dbReference>
<dbReference type="EMBL" id="AP014924">
    <property type="protein sequence ID" value="BAS26240.1"/>
    <property type="molecule type" value="Genomic_DNA"/>
</dbReference>
<dbReference type="SMART" id="SM00382">
    <property type="entry name" value="AAA"/>
    <property type="match status" value="1"/>
</dbReference>
<protein>
    <recommendedName>
        <fullName evidence="2">AAA+ ATPase domain-containing protein</fullName>
    </recommendedName>
</protein>
<dbReference type="InterPro" id="IPR027417">
    <property type="entry name" value="P-loop_NTPase"/>
</dbReference>
<name>A0A0K2SGM3_LIMPI</name>
<accession>A0A0K2SGM3</accession>
<dbReference type="AlphaFoldDB" id="A0A0K2SGM3"/>
<sequence>MPGSILILTGPKNTGKSAFCRELARAAARAGVDVAGVCTEKRRRRRPHHPGEGLEPGLHPRVEREQLVVTDLRSGHQAPLGFREGDRWTLLQEGFALGREALAAATPCHLLVVDEIGRLELRHGSGWTGVFGIVATGAYRQAVVTVRQGCLDAFRRALAAAAPEGRPARLRVHELHGDDPPGERDRLQQELLAELTRVPREAVELR</sequence>
<reference evidence="4" key="2">
    <citation type="journal article" date="2016" name="Int. J. Syst. Evol. Microbiol.">
        <title>Complete genome sequence and cell structure of Limnochorda pilosa, a Gram-negative spore-former within the phylum Firmicutes.</title>
        <authorList>
            <person name="Watanabe M."/>
            <person name="Kojima H."/>
            <person name="Fukui M."/>
        </authorList>
    </citation>
    <scope>NUCLEOTIDE SEQUENCE [LARGE SCALE GENOMIC DNA]</scope>
    <source>
        <strain evidence="4">HC45</strain>
    </source>
</reference>
<gene>
    <name evidence="3" type="ORF">LIP_0383</name>
</gene>
<dbReference type="OrthoDB" id="3190883at2"/>
<dbReference type="Proteomes" id="UP000065807">
    <property type="component" value="Chromosome"/>
</dbReference>
<dbReference type="SUPFAM" id="SSF52540">
    <property type="entry name" value="P-loop containing nucleoside triphosphate hydrolases"/>
    <property type="match status" value="1"/>
</dbReference>
<evidence type="ECO:0000256" key="1">
    <source>
        <dbReference type="SAM" id="MobiDB-lite"/>
    </source>
</evidence>
<organism evidence="3 4">
    <name type="scientific">Limnochorda pilosa</name>
    <dbReference type="NCBI Taxonomy" id="1555112"/>
    <lineage>
        <taxon>Bacteria</taxon>
        <taxon>Bacillati</taxon>
        <taxon>Bacillota</taxon>
        <taxon>Limnochordia</taxon>
        <taxon>Limnochordales</taxon>
        <taxon>Limnochordaceae</taxon>
        <taxon>Limnochorda</taxon>
    </lineage>
</organism>
<evidence type="ECO:0000313" key="3">
    <source>
        <dbReference type="EMBL" id="BAS26240.1"/>
    </source>
</evidence>
<proteinExistence type="predicted"/>
<evidence type="ECO:0000313" key="4">
    <source>
        <dbReference type="Proteomes" id="UP000065807"/>
    </source>
</evidence>
<feature type="region of interest" description="Disordered" evidence="1">
    <location>
        <begin position="41"/>
        <end position="60"/>
    </location>
</feature>
<feature type="domain" description="AAA+ ATPase" evidence="2">
    <location>
        <begin position="2"/>
        <end position="178"/>
    </location>
</feature>
<dbReference type="KEGG" id="lpil:LIP_0383"/>